<evidence type="ECO:0000313" key="10">
    <source>
        <dbReference type="Proteomes" id="UP000240883"/>
    </source>
</evidence>
<dbReference type="PANTHER" id="PTHR33048:SF47">
    <property type="entry name" value="INTEGRAL MEMBRANE PROTEIN-RELATED"/>
    <property type="match status" value="1"/>
</dbReference>
<sequence>MQSPSQSPEGASRLLGTTGTLYLAVLLVLATRIYTGAQYRRLGWDDHTIVFAAILGLVQWALFFAAVRLSTGQPNTHITLPSELKARQLLYASTVHWSPAMMFTKISMSAMIIRIKRTGPWIVFCYSMIVIQVLACLMLFIFHLVQCLPLSATWNPTIRSNAWCASGSAADITLYVSSGISIATDVMFATILAVCAGGTLRTTRGKVISMGIILFGAFAAASGITRTTLIHRYTSTDAKLPNTIIMVLWSILELQAIMIASCIPALPPASGRLFSAVSPSPPPHHHPHNAYRPTQSTTLFDAHRLPCLHTRISHTQNSMHLDSPSATTKSTIGRSTDTPSQETIWPGGASQRGSSQRGIMCTMEFDVQSEVLSLAPSHGEGTSSEGKCSYRGDSGVGLAAWDGV</sequence>
<protein>
    <recommendedName>
        <fullName evidence="8">Rhodopsin domain-containing protein</fullName>
    </recommendedName>
</protein>
<dbReference type="OrthoDB" id="3934549at2759"/>
<reference evidence="9 10" key="1">
    <citation type="journal article" date="2018" name="Front. Microbiol.">
        <title>Genome-Wide Analysis of Corynespora cassiicola Leaf Fall Disease Putative Effectors.</title>
        <authorList>
            <person name="Lopez D."/>
            <person name="Ribeiro S."/>
            <person name="Label P."/>
            <person name="Fumanal B."/>
            <person name="Venisse J.S."/>
            <person name="Kohler A."/>
            <person name="de Oliveira R.R."/>
            <person name="Labutti K."/>
            <person name="Lipzen A."/>
            <person name="Lail K."/>
            <person name="Bauer D."/>
            <person name="Ohm R.A."/>
            <person name="Barry K.W."/>
            <person name="Spatafora J."/>
            <person name="Grigoriev I.V."/>
            <person name="Martin F.M."/>
            <person name="Pujade-Renaud V."/>
        </authorList>
    </citation>
    <scope>NUCLEOTIDE SEQUENCE [LARGE SCALE GENOMIC DNA]</scope>
    <source>
        <strain evidence="9 10">Philippines</strain>
    </source>
</reference>
<comment type="similarity">
    <text evidence="5">Belongs to the SAT4 family.</text>
</comment>
<keyword evidence="10" id="KW-1185">Reference proteome</keyword>
<feature type="transmembrane region" description="Helical" evidence="7">
    <location>
        <begin position="244"/>
        <end position="266"/>
    </location>
</feature>
<feature type="region of interest" description="Disordered" evidence="6">
    <location>
        <begin position="317"/>
        <end position="355"/>
    </location>
</feature>
<evidence type="ECO:0000313" key="9">
    <source>
        <dbReference type="EMBL" id="PSN74400.1"/>
    </source>
</evidence>
<dbReference type="AlphaFoldDB" id="A0A2T2P9S1"/>
<feature type="domain" description="Rhodopsin" evidence="8">
    <location>
        <begin position="32"/>
        <end position="268"/>
    </location>
</feature>
<feature type="transmembrane region" description="Helical" evidence="7">
    <location>
        <begin position="49"/>
        <end position="69"/>
    </location>
</feature>
<proteinExistence type="inferred from homology"/>
<feature type="transmembrane region" description="Helical" evidence="7">
    <location>
        <begin position="120"/>
        <end position="145"/>
    </location>
</feature>
<feature type="compositionally biased region" description="Polar residues" evidence="6">
    <location>
        <begin position="317"/>
        <end position="343"/>
    </location>
</feature>
<feature type="transmembrane region" description="Helical" evidence="7">
    <location>
        <begin position="172"/>
        <end position="195"/>
    </location>
</feature>
<organism evidence="9 10">
    <name type="scientific">Corynespora cassiicola Philippines</name>
    <dbReference type="NCBI Taxonomy" id="1448308"/>
    <lineage>
        <taxon>Eukaryota</taxon>
        <taxon>Fungi</taxon>
        <taxon>Dikarya</taxon>
        <taxon>Ascomycota</taxon>
        <taxon>Pezizomycotina</taxon>
        <taxon>Dothideomycetes</taxon>
        <taxon>Pleosporomycetidae</taxon>
        <taxon>Pleosporales</taxon>
        <taxon>Corynesporascaceae</taxon>
        <taxon>Corynespora</taxon>
    </lineage>
</organism>
<dbReference type="STRING" id="1448308.A0A2T2P9S1"/>
<dbReference type="PANTHER" id="PTHR33048">
    <property type="entry name" value="PTH11-LIKE INTEGRAL MEMBRANE PROTEIN (AFU_ORTHOLOGUE AFUA_5G11245)"/>
    <property type="match status" value="1"/>
</dbReference>
<dbReference type="Pfam" id="PF20684">
    <property type="entry name" value="Fung_rhodopsin"/>
    <property type="match status" value="1"/>
</dbReference>
<evidence type="ECO:0000256" key="5">
    <source>
        <dbReference type="ARBA" id="ARBA00038359"/>
    </source>
</evidence>
<keyword evidence="4 7" id="KW-0472">Membrane</keyword>
<name>A0A2T2P9S1_CORCC</name>
<evidence type="ECO:0000256" key="4">
    <source>
        <dbReference type="ARBA" id="ARBA00023136"/>
    </source>
</evidence>
<gene>
    <name evidence="9" type="ORF">BS50DRAFT_14920</name>
</gene>
<dbReference type="InterPro" id="IPR052337">
    <property type="entry name" value="SAT4-like"/>
</dbReference>
<feature type="transmembrane region" description="Helical" evidence="7">
    <location>
        <begin position="20"/>
        <end position="37"/>
    </location>
</feature>
<evidence type="ECO:0000256" key="2">
    <source>
        <dbReference type="ARBA" id="ARBA00022692"/>
    </source>
</evidence>
<accession>A0A2T2P9S1</accession>
<dbReference type="GO" id="GO:0016020">
    <property type="term" value="C:membrane"/>
    <property type="evidence" value="ECO:0007669"/>
    <property type="project" value="UniProtKB-SubCell"/>
</dbReference>
<dbReference type="Proteomes" id="UP000240883">
    <property type="component" value="Unassembled WGS sequence"/>
</dbReference>
<evidence type="ECO:0000259" key="8">
    <source>
        <dbReference type="Pfam" id="PF20684"/>
    </source>
</evidence>
<dbReference type="InterPro" id="IPR049326">
    <property type="entry name" value="Rhodopsin_dom_fungi"/>
</dbReference>
<dbReference type="EMBL" id="KZ678128">
    <property type="protein sequence ID" value="PSN74400.1"/>
    <property type="molecule type" value="Genomic_DNA"/>
</dbReference>
<evidence type="ECO:0000256" key="1">
    <source>
        <dbReference type="ARBA" id="ARBA00004141"/>
    </source>
</evidence>
<evidence type="ECO:0000256" key="3">
    <source>
        <dbReference type="ARBA" id="ARBA00022989"/>
    </source>
</evidence>
<keyword evidence="3 7" id="KW-1133">Transmembrane helix</keyword>
<keyword evidence="2 7" id="KW-0812">Transmembrane</keyword>
<feature type="transmembrane region" description="Helical" evidence="7">
    <location>
        <begin position="207"/>
        <end position="224"/>
    </location>
</feature>
<comment type="subcellular location">
    <subcellularLocation>
        <location evidence="1">Membrane</location>
        <topology evidence="1">Multi-pass membrane protein</topology>
    </subcellularLocation>
</comment>
<evidence type="ECO:0000256" key="7">
    <source>
        <dbReference type="SAM" id="Phobius"/>
    </source>
</evidence>
<evidence type="ECO:0000256" key="6">
    <source>
        <dbReference type="SAM" id="MobiDB-lite"/>
    </source>
</evidence>